<evidence type="ECO:0000256" key="1">
    <source>
        <dbReference type="SAM" id="MobiDB-lite"/>
    </source>
</evidence>
<evidence type="ECO:0000313" key="2">
    <source>
        <dbReference type="Proteomes" id="UP000095285"/>
    </source>
</evidence>
<reference evidence="2" key="1">
    <citation type="submission" date="2012-04" db="EMBL/GenBank/DDBJ databases">
        <title>The Genome Sequence of Loa loa.</title>
        <authorList>
            <consortium name="The Broad Institute Genome Sequencing Platform"/>
            <consortium name="Broad Institute Genome Sequencing Center for Infectious Disease"/>
            <person name="Nutman T.B."/>
            <person name="Fink D.L."/>
            <person name="Russ C."/>
            <person name="Young S."/>
            <person name="Zeng Q."/>
            <person name="Gargeya S."/>
            <person name="Alvarado L."/>
            <person name="Berlin A."/>
            <person name="Chapman S.B."/>
            <person name="Chen Z."/>
            <person name="Freedman E."/>
            <person name="Gellesch M."/>
            <person name="Goldberg J."/>
            <person name="Griggs A."/>
            <person name="Gujja S."/>
            <person name="Heilman E.R."/>
            <person name="Heiman D."/>
            <person name="Howarth C."/>
            <person name="Mehta T."/>
            <person name="Neiman D."/>
            <person name="Pearson M."/>
            <person name="Roberts A."/>
            <person name="Saif S."/>
            <person name="Shea T."/>
            <person name="Shenoy N."/>
            <person name="Sisk P."/>
            <person name="Stolte C."/>
            <person name="Sykes S."/>
            <person name="White J."/>
            <person name="Yandava C."/>
            <person name="Haas B."/>
            <person name="Henn M.R."/>
            <person name="Nusbaum C."/>
            <person name="Birren B."/>
        </authorList>
    </citation>
    <scope>NUCLEOTIDE SEQUENCE [LARGE SCALE GENOMIC DNA]</scope>
</reference>
<keyword evidence="2" id="KW-1185">Reference proteome</keyword>
<dbReference type="WBParaSite" id="EN70_5660">
    <property type="protein sequence ID" value="EN70_5660"/>
    <property type="gene ID" value="EN70_5660"/>
</dbReference>
<sequence length="66" mass="7285">MMMMMIGDGDGDDSDENGLMPIGKRSIFEEHWSRTSSTQIRPIIVGVKAVVVVAHTRFPVACHIVD</sequence>
<evidence type="ECO:0000313" key="3">
    <source>
        <dbReference type="WBParaSite" id="EN70_5660"/>
    </source>
</evidence>
<organism evidence="2 3">
    <name type="scientific">Loa loa</name>
    <name type="common">Eye worm</name>
    <name type="synonym">Filaria loa</name>
    <dbReference type="NCBI Taxonomy" id="7209"/>
    <lineage>
        <taxon>Eukaryota</taxon>
        <taxon>Metazoa</taxon>
        <taxon>Ecdysozoa</taxon>
        <taxon>Nematoda</taxon>
        <taxon>Chromadorea</taxon>
        <taxon>Rhabditida</taxon>
        <taxon>Spirurina</taxon>
        <taxon>Spiruromorpha</taxon>
        <taxon>Filarioidea</taxon>
        <taxon>Onchocercidae</taxon>
        <taxon>Loa</taxon>
    </lineage>
</organism>
<protein>
    <submittedName>
        <fullName evidence="3">Uncharacterized protein</fullName>
    </submittedName>
</protein>
<feature type="region of interest" description="Disordered" evidence="1">
    <location>
        <begin position="1"/>
        <end position="20"/>
    </location>
</feature>
<name>A0A1I7VS63_LOALO</name>
<reference evidence="3" key="2">
    <citation type="submission" date="2016-11" db="UniProtKB">
        <authorList>
            <consortium name="WormBaseParasite"/>
        </authorList>
    </citation>
    <scope>IDENTIFICATION</scope>
</reference>
<dbReference type="AlphaFoldDB" id="A0A1I7VS63"/>
<proteinExistence type="predicted"/>
<dbReference type="Proteomes" id="UP000095285">
    <property type="component" value="Unassembled WGS sequence"/>
</dbReference>
<accession>A0A1I7VS63</accession>